<dbReference type="GO" id="GO:0000981">
    <property type="term" value="F:DNA-binding transcription factor activity, RNA polymerase II-specific"/>
    <property type="evidence" value="ECO:0007669"/>
    <property type="project" value="InterPro"/>
</dbReference>
<dbReference type="AlphaFoldDB" id="A0A1W4XPH0"/>
<evidence type="ECO:0000256" key="9">
    <source>
        <dbReference type="SAM" id="SignalP"/>
    </source>
</evidence>
<organism evidence="11 12">
    <name type="scientific">Agrilus planipennis</name>
    <name type="common">Emerald ash borer</name>
    <name type="synonym">Agrilus marcopoli</name>
    <dbReference type="NCBI Taxonomy" id="224129"/>
    <lineage>
        <taxon>Eukaryota</taxon>
        <taxon>Metazoa</taxon>
        <taxon>Ecdysozoa</taxon>
        <taxon>Arthropoda</taxon>
        <taxon>Hexapoda</taxon>
        <taxon>Insecta</taxon>
        <taxon>Pterygota</taxon>
        <taxon>Neoptera</taxon>
        <taxon>Endopterygota</taxon>
        <taxon>Coleoptera</taxon>
        <taxon>Polyphaga</taxon>
        <taxon>Elateriformia</taxon>
        <taxon>Buprestoidea</taxon>
        <taxon>Buprestidae</taxon>
        <taxon>Agrilinae</taxon>
        <taxon>Agrilus</taxon>
    </lineage>
</organism>
<dbReference type="PANTHER" id="PTHR24329">
    <property type="entry name" value="HOMEOBOX PROTEIN ARISTALESS"/>
    <property type="match status" value="1"/>
</dbReference>
<feature type="signal peptide" evidence="9">
    <location>
        <begin position="1"/>
        <end position="21"/>
    </location>
</feature>
<dbReference type="RefSeq" id="XP_018334378.1">
    <property type="nucleotide sequence ID" value="XM_018478876.2"/>
</dbReference>
<dbReference type="CDD" id="cd00086">
    <property type="entry name" value="homeodomain"/>
    <property type="match status" value="1"/>
</dbReference>
<keyword evidence="5 6" id="KW-0539">Nucleus</keyword>
<dbReference type="OrthoDB" id="6159439at2759"/>
<evidence type="ECO:0000256" key="5">
    <source>
        <dbReference type="ARBA" id="ARBA00023242"/>
    </source>
</evidence>
<dbReference type="InterPro" id="IPR001356">
    <property type="entry name" value="HD"/>
</dbReference>
<keyword evidence="4 6" id="KW-0371">Homeobox</keyword>
<gene>
    <name evidence="12" type="primary">LOC108743338</name>
</gene>
<proteinExistence type="predicted"/>
<dbReference type="InParanoid" id="A0A1W4XPH0"/>
<dbReference type="GeneID" id="108743338"/>
<dbReference type="SUPFAM" id="SSF46689">
    <property type="entry name" value="Homeodomain-like"/>
    <property type="match status" value="1"/>
</dbReference>
<dbReference type="PANTHER" id="PTHR24329:SF543">
    <property type="entry name" value="FI01017P-RELATED"/>
    <property type="match status" value="1"/>
</dbReference>
<evidence type="ECO:0000256" key="8">
    <source>
        <dbReference type="SAM" id="MobiDB-lite"/>
    </source>
</evidence>
<dbReference type="Proteomes" id="UP000192223">
    <property type="component" value="Unplaced"/>
</dbReference>
<feature type="region of interest" description="Disordered" evidence="8">
    <location>
        <begin position="75"/>
        <end position="101"/>
    </location>
</feature>
<keyword evidence="11" id="KW-1185">Reference proteome</keyword>
<dbReference type="FunFam" id="1.10.10.60:FF:000102">
    <property type="entry name" value="Aristaless related homeobox"/>
    <property type="match status" value="1"/>
</dbReference>
<dbReference type="PROSITE" id="PS50071">
    <property type="entry name" value="HOMEOBOX_2"/>
    <property type="match status" value="1"/>
</dbReference>
<name>A0A1W4XPH0_AGRPL</name>
<evidence type="ECO:0000256" key="1">
    <source>
        <dbReference type="ARBA" id="ARBA00004123"/>
    </source>
</evidence>
<evidence type="ECO:0000313" key="11">
    <source>
        <dbReference type="Proteomes" id="UP000192223"/>
    </source>
</evidence>
<dbReference type="GO" id="GO:0005634">
    <property type="term" value="C:nucleus"/>
    <property type="evidence" value="ECO:0007669"/>
    <property type="project" value="UniProtKB-SubCell"/>
</dbReference>
<dbReference type="SMART" id="SM00389">
    <property type="entry name" value="HOX"/>
    <property type="match status" value="1"/>
</dbReference>
<protein>
    <submittedName>
        <fullName evidence="12">Paired box protein Pax-6-like</fullName>
    </submittedName>
</protein>
<dbReference type="InterPro" id="IPR009057">
    <property type="entry name" value="Homeodomain-like_sf"/>
</dbReference>
<dbReference type="PROSITE" id="PS00027">
    <property type="entry name" value="HOMEOBOX_1"/>
    <property type="match status" value="1"/>
</dbReference>
<evidence type="ECO:0000256" key="6">
    <source>
        <dbReference type="PROSITE-ProRule" id="PRU00108"/>
    </source>
</evidence>
<reference evidence="12" key="1">
    <citation type="submission" date="2025-08" db="UniProtKB">
        <authorList>
            <consortium name="RefSeq"/>
        </authorList>
    </citation>
    <scope>IDENTIFICATION</scope>
    <source>
        <tissue evidence="12">Entire body</tissue>
    </source>
</reference>
<evidence type="ECO:0000256" key="2">
    <source>
        <dbReference type="ARBA" id="ARBA00022473"/>
    </source>
</evidence>
<evidence type="ECO:0000256" key="7">
    <source>
        <dbReference type="RuleBase" id="RU000682"/>
    </source>
</evidence>
<dbReference type="Pfam" id="PF00046">
    <property type="entry name" value="Homeodomain"/>
    <property type="match status" value="1"/>
</dbReference>
<dbReference type="GO" id="GO:0000977">
    <property type="term" value="F:RNA polymerase II transcription regulatory region sequence-specific DNA binding"/>
    <property type="evidence" value="ECO:0007669"/>
    <property type="project" value="TreeGrafter"/>
</dbReference>
<accession>A0A1W4XPH0</accession>
<dbReference type="InterPro" id="IPR017970">
    <property type="entry name" value="Homeobox_CS"/>
</dbReference>
<feature type="DNA-binding region" description="Homeobox" evidence="6">
    <location>
        <begin position="99"/>
        <end position="158"/>
    </location>
</feature>
<feature type="domain" description="Homeobox" evidence="10">
    <location>
        <begin position="97"/>
        <end position="157"/>
    </location>
</feature>
<comment type="subcellular location">
    <subcellularLocation>
        <location evidence="1 6 7">Nucleus</location>
    </subcellularLocation>
</comment>
<evidence type="ECO:0000259" key="10">
    <source>
        <dbReference type="PROSITE" id="PS50071"/>
    </source>
</evidence>
<keyword evidence="9" id="KW-0732">Signal</keyword>
<feature type="chain" id="PRO_5010726357" evidence="9">
    <location>
        <begin position="22"/>
        <end position="315"/>
    </location>
</feature>
<dbReference type="KEGG" id="apln:108743338"/>
<dbReference type="STRING" id="224129.A0A1W4XPH0"/>
<sequence length="315" mass="36178">MKLIKLYFLIRLFSVYDYVISFSFTMEEDLDNGGNNDSQGSNNSYTINELLNITSKNVTSVENCDQRSDFDYTESVQSYNSKDDETDCNSSGGSSKRKQRRYRTTFSNYQLEELERAFHKTHYPDVFFREELAMRIDLTEARVQVWFQNRRAKWRKQEKHFNKNVHMDPNTMNIPISVPSSSTSLENPVLNYSTSSDQMSNPSNVFLGLDWSSILPPLSFNHVATVGVDSHPSLPQVNAAPINDHMQDTHVNMDDRIIDNPLQNSMINENMLLNEGLNDRIDNNLTLLNDPQNEIAIDPDLLTLKPNRSMNSGNN</sequence>
<dbReference type="InterPro" id="IPR050649">
    <property type="entry name" value="Paired_Homeobox_TFs"/>
</dbReference>
<evidence type="ECO:0000313" key="12">
    <source>
        <dbReference type="RefSeq" id="XP_018334378.1"/>
    </source>
</evidence>
<evidence type="ECO:0000256" key="4">
    <source>
        <dbReference type="ARBA" id="ARBA00023155"/>
    </source>
</evidence>
<dbReference type="Gene3D" id="1.10.10.60">
    <property type="entry name" value="Homeodomain-like"/>
    <property type="match status" value="1"/>
</dbReference>
<evidence type="ECO:0000256" key="3">
    <source>
        <dbReference type="ARBA" id="ARBA00023125"/>
    </source>
</evidence>
<keyword evidence="2" id="KW-0217">Developmental protein</keyword>
<keyword evidence="3 6" id="KW-0238">DNA-binding</keyword>